<dbReference type="EMBL" id="MNAN01000037">
    <property type="protein sequence ID" value="OHU93553.1"/>
    <property type="molecule type" value="Genomic_DNA"/>
</dbReference>
<proteinExistence type="predicted"/>
<comment type="caution">
    <text evidence="2">The sequence shown here is derived from an EMBL/GenBank/DDBJ whole genome shotgun (WGS) entry which is preliminary data.</text>
</comment>
<accession>A0A1S1N5L9</accession>
<keyword evidence="3" id="KW-1185">Reference proteome</keyword>
<dbReference type="Pfam" id="PF05960">
    <property type="entry name" value="DUF885"/>
    <property type="match status" value="1"/>
</dbReference>
<sequence>MKKASLVSLAVLFALAGCSSESTQTSSASSAAKTAAEVTSTSSSEAVNEVVEQYTQTFITHQPALATSLKLSPEQYGEYASRLPNYSLAGMQALQIDMNKAAEQLKQLQTLPLNEDEMLHVKVNEVLARYYAGHSQFSAGYIDTWGGHLPYIINQLSGPLVDIPNILKDQHGVESEQDAKDYLARLEAFANVTEQVRSKAAVDAKKGVILPKPLFANTLGYLNNFTAPDAAAHPLVASFAQKLESVGELSQETKQSMVEEATAIIKNKIYPAFAKVSTDMQALESKAPDKVGIWAQPNGEAYYQHAITYLADSDMTAEQIHNIGLQEVERITKRMDEILKANGYSEGSVGERMQQLNEEERFLYEDSDEGREKLLTFLRGEIETINKRAPELFSTLPPQKVEVKRIPKAVEAGAPGGYYNGPSLDGSRPGIFAINLKDMKAVPSFAMKTLTYHEAVPGHHFQIALNMLQTDIGLMRQNASFNGYIEGWALYSELVAYEMGMYENDPFGDLGRLQAEVYRAARLVVDTGLHHKKWTRQQAIEYFAEATGTAMSDVTAAIDRYIAWPGQALGYKLGMLKLVELRSMAKEALGDKFDVKAFHDLILLKGARPLALVEEDVKRWIKKQKQA</sequence>
<evidence type="ECO:0008006" key="4">
    <source>
        <dbReference type="Google" id="ProtNLM"/>
    </source>
</evidence>
<dbReference type="Proteomes" id="UP000180253">
    <property type="component" value="Unassembled WGS sequence"/>
</dbReference>
<dbReference type="AlphaFoldDB" id="A0A1S1N5L9"/>
<dbReference type="PANTHER" id="PTHR33361">
    <property type="entry name" value="GLR0591 PROTEIN"/>
    <property type="match status" value="1"/>
</dbReference>
<name>A0A1S1N5L9_9GAMM</name>
<keyword evidence="1" id="KW-0732">Signal</keyword>
<dbReference type="PROSITE" id="PS51257">
    <property type="entry name" value="PROKAR_LIPOPROTEIN"/>
    <property type="match status" value="1"/>
</dbReference>
<protein>
    <recommendedName>
        <fullName evidence="4">DUF885 domain-containing protein</fullName>
    </recommendedName>
</protein>
<evidence type="ECO:0000313" key="3">
    <source>
        <dbReference type="Proteomes" id="UP000180253"/>
    </source>
</evidence>
<dbReference type="RefSeq" id="WP_070993708.1">
    <property type="nucleotide sequence ID" value="NZ_CBCSHD010000006.1"/>
</dbReference>
<dbReference type="PANTHER" id="PTHR33361:SF2">
    <property type="entry name" value="DUF885 DOMAIN-CONTAINING PROTEIN"/>
    <property type="match status" value="1"/>
</dbReference>
<feature type="chain" id="PRO_5010276602" description="DUF885 domain-containing protein" evidence="1">
    <location>
        <begin position="17"/>
        <end position="627"/>
    </location>
</feature>
<evidence type="ECO:0000256" key="1">
    <source>
        <dbReference type="SAM" id="SignalP"/>
    </source>
</evidence>
<evidence type="ECO:0000313" key="2">
    <source>
        <dbReference type="EMBL" id="OHU93553.1"/>
    </source>
</evidence>
<dbReference type="STRING" id="327939.BIW53_19620"/>
<gene>
    <name evidence="2" type="ORF">BIW53_19620</name>
</gene>
<organism evidence="2 3">
    <name type="scientific">Pseudoalteromonas byunsanensis</name>
    <dbReference type="NCBI Taxonomy" id="327939"/>
    <lineage>
        <taxon>Bacteria</taxon>
        <taxon>Pseudomonadati</taxon>
        <taxon>Pseudomonadota</taxon>
        <taxon>Gammaproteobacteria</taxon>
        <taxon>Alteromonadales</taxon>
        <taxon>Pseudoalteromonadaceae</taxon>
        <taxon>Pseudoalteromonas</taxon>
    </lineage>
</organism>
<reference evidence="2 3" key="1">
    <citation type="submission" date="2016-10" db="EMBL/GenBank/DDBJ databases">
        <title>Pseudoalteromonas amylolytica sp. nov., isolated from the surface seawater.</title>
        <authorList>
            <person name="Wu Y.-H."/>
            <person name="Cheng H."/>
            <person name="Jin X.-B."/>
            <person name="Wang C.-S."/>
            <person name="Xu X.-W."/>
        </authorList>
    </citation>
    <scope>NUCLEOTIDE SEQUENCE [LARGE SCALE GENOMIC DNA]</scope>
    <source>
        <strain evidence="2 3">JCM 12483</strain>
    </source>
</reference>
<dbReference type="OrthoDB" id="9769898at2"/>
<dbReference type="InterPro" id="IPR010281">
    <property type="entry name" value="DUF885"/>
</dbReference>
<feature type="signal peptide" evidence="1">
    <location>
        <begin position="1"/>
        <end position="16"/>
    </location>
</feature>